<dbReference type="Proteomes" id="UP001221898">
    <property type="component" value="Unassembled WGS sequence"/>
</dbReference>
<dbReference type="AlphaFoldDB" id="A0AAD7WIA0"/>
<dbReference type="Gene3D" id="3.30.60.30">
    <property type="match status" value="1"/>
</dbReference>
<keyword evidence="3" id="KW-0646">Protease inhibitor</keyword>
<dbReference type="GO" id="GO:0004867">
    <property type="term" value="F:serine-type endopeptidase inhibitor activity"/>
    <property type="evidence" value="ECO:0007669"/>
    <property type="project" value="UniProtKB-KW"/>
</dbReference>
<evidence type="ECO:0000256" key="4">
    <source>
        <dbReference type="ARBA" id="ARBA00022900"/>
    </source>
</evidence>
<organism evidence="7 8">
    <name type="scientific">Aldrovandia affinis</name>
    <dbReference type="NCBI Taxonomy" id="143900"/>
    <lineage>
        <taxon>Eukaryota</taxon>
        <taxon>Metazoa</taxon>
        <taxon>Chordata</taxon>
        <taxon>Craniata</taxon>
        <taxon>Vertebrata</taxon>
        <taxon>Euteleostomi</taxon>
        <taxon>Actinopterygii</taxon>
        <taxon>Neopterygii</taxon>
        <taxon>Teleostei</taxon>
        <taxon>Notacanthiformes</taxon>
        <taxon>Halosauridae</taxon>
        <taxon>Aldrovandia</taxon>
    </lineage>
</organism>
<dbReference type="InterPro" id="IPR001239">
    <property type="entry name" value="Prot_inh_Kazal-m"/>
</dbReference>
<dbReference type="EMBL" id="JAINUG010000095">
    <property type="protein sequence ID" value="KAJ8397828.1"/>
    <property type="molecule type" value="Genomic_DNA"/>
</dbReference>
<evidence type="ECO:0000313" key="8">
    <source>
        <dbReference type="Proteomes" id="UP001221898"/>
    </source>
</evidence>
<dbReference type="PANTHER" id="PTHR47729:SF1">
    <property type="entry name" value="OVOMUCOID-LIKE-RELATED"/>
    <property type="match status" value="1"/>
</dbReference>
<keyword evidence="8" id="KW-1185">Reference proteome</keyword>
<dbReference type="SMART" id="SM00280">
    <property type="entry name" value="KAZAL"/>
    <property type="match status" value="1"/>
</dbReference>
<evidence type="ECO:0000256" key="2">
    <source>
        <dbReference type="ARBA" id="ARBA00022525"/>
    </source>
</evidence>
<reference evidence="7" key="1">
    <citation type="journal article" date="2023" name="Science">
        <title>Genome structures resolve the early diversification of teleost fishes.</title>
        <authorList>
            <person name="Parey E."/>
            <person name="Louis A."/>
            <person name="Montfort J."/>
            <person name="Bouchez O."/>
            <person name="Roques C."/>
            <person name="Iampietro C."/>
            <person name="Lluch J."/>
            <person name="Castinel A."/>
            <person name="Donnadieu C."/>
            <person name="Desvignes T."/>
            <person name="Floi Bucao C."/>
            <person name="Jouanno E."/>
            <person name="Wen M."/>
            <person name="Mejri S."/>
            <person name="Dirks R."/>
            <person name="Jansen H."/>
            <person name="Henkel C."/>
            <person name="Chen W.J."/>
            <person name="Zahm M."/>
            <person name="Cabau C."/>
            <person name="Klopp C."/>
            <person name="Thompson A.W."/>
            <person name="Robinson-Rechavi M."/>
            <person name="Braasch I."/>
            <person name="Lecointre G."/>
            <person name="Bobe J."/>
            <person name="Postlethwait J.H."/>
            <person name="Berthelot C."/>
            <person name="Roest Crollius H."/>
            <person name="Guiguen Y."/>
        </authorList>
    </citation>
    <scope>NUCLEOTIDE SEQUENCE</scope>
    <source>
        <strain evidence="7">NC1722</strain>
    </source>
</reference>
<sequence length="139" mass="15470">MSDGMMCTQDYSPVCGSDGATYSNECALCIQRCDGATYSNECALCNQRCDGTTYSNECALCNQRCDGTTYSNECALCNHMCDGTTYSNKCALCIQRWKSHFTSCFQCLVLRCLRFGFCCLKHMQVFVSLYSPSREQSPG</sequence>
<comment type="subcellular location">
    <subcellularLocation>
        <location evidence="1">Secreted</location>
    </subcellularLocation>
</comment>
<dbReference type="InterPro" id="IPR036058">
    <property type="entry name" value="Kazal_dom_sf"/>
</dbReference>
<dbReference type="PANTHER" id="PTHR47729">
    <property type="entry name" value="SERINE PEPTIDASE INHIBITOR, KAZAL TYPE 2, TANDEM DUPLICATE 1-RELATED"/>
    <property type="match status" value="1"/>
</dbReference>
<dbReference type="InterPro" id="IPR051597">
    <property type="entry name" value="Bifunctional_prot_inhibitor"/>
</dbReference>
<dbReference type="GO" id="GO:0005576">
    <property type="term" value="C:extracellular region"/>
    <property type="evidence" value="ECO:0007669"/>
    <property type="project" value="UniProtKB-SubCell"/>
</dbReference>
<dbReference type="Pfam" id="PF00050">
    <property type="entry name" value="Kazal_1"/>
    <property type="match status" value="1"/>
</dbReference>
<protein>
    <recommendedName>
        <fullName evidence="6">Kazal-like domain-containing protein</fullName>
    </recommendedName>
</protein>
<evidence type="ECO:0000256" key="3">
    <source>
        <dbReference type="ARBA" id="ARBA00022690"/>
    </source>
</evidence>
<evidence type="ECO:0000313" key="7">
    <source>
        <dbReference type="EMBL" id="KAJ8397828.1"/>
    </source>
</evidence>
<evidence type="ECO:0000256" key="1">
    <source>
        <dbReference type="ARBA" id="ARBA00004613"/>
    </source>
</evidence>
<evidence type="ECO:0000259" key="6">
    <source>
        <dbReference type="PROSITE" id="PS51465"/>
    </source>
</evidence>
<evidence type="ECO:0000256" key="5">
    <source>
        <dbReference type="ARBA" id="ARBA00023157"/>
    </source>
</evidence>
<name>A0AAD7WIA0_9TELE</name>
<dbReference type="SUPFAM" id="SSF100895">
    <property type="entry name" value="Kazal-type serine protease inhibitors"/>
    <property type="match status" value="1"/>
</dbReference>
<dbReference type="PROSITE" id="PS00282">
    <property type="entry name" value="KAZAL_1"/>
    <property type="match status" value="1"/>
</dbReference>
<dbReference type="PROSITE" id="PS51465">
    <property type="entry name" value="KAZAL_2"/>
    <property type="match status" value="1"/>
</dbReference>
<accession>A0AAD7WIA0</accession>
<keyword evidence="4" id="KW-0722">Serine protease inhibitor</keyword>
<dbReference type="InterPro" id="IPR002350">
    <property type="entry name" value="Kazal_dom"/>
</dbReference>
<dbReference type="Pfam" id="PF07648">
    <property type="entry name" value="Kazal_2"/>
    <property type="match status" value="3"/>
</dbReference>
<keyword evidence="2" id="KW-0964">Secreted</keyword>
<feature type="domain" description="Kazal-like" evidence="6">
    <location>
        <begin position="1"/>
        <end position="44"/>
    </location>
</feature>
<gene>
    <name evidence="7" type="ORF">AAFF_G00435170</name>
</gene>
<proteinExistence type="predicted"/>
<keyword evidence="5" id="KW-1015">Disulfide bond</keyword>
<comment type="caution">
    <text evidence="7">The sequence shown here is derived from an EMBL/GenBank/DDBJ whole genome shotgun (WGS) entry which is preliminary data.</text>
</comment>
<dbReference type="PRINTS" id="PR00290">
    <property type="entry name" value="KAZALINHBTR"/>
</dbReference>